<dbReference type="KEGG" id="ajg:KKR91_01520"/>
<organism evidence="3 4">
    <name type="scientific">Arthrobacter jiangjiafuii</name>
    <dbReference type="NCBI Taxonomy" id="2817475"/>
    <lineage>
        <taxon>Bacteria</taxon>
        <taxon>Bacillati</taxon>
        <taxon>Actinomycetota</taxon>
        <taxon>Actinomycetes</taxon>
        <taxon>Micrococcales</taxon>
        <taxon>Micrococcaceae</taxon>
        <taxon>Arthrobacter</taxon>
    </lineage>
</organism>
<keyword evidence="2" id="KW-0812">Transmembrane</keyword>
<protein>
    <submittedName>
        <fullName evidence="3">Uncharacterized protein</fullName>
    </submittedName>
</protein>
<feature type="compositionally biased region" description="Low complexity" evidence="1">
    <location>
        <begin position="101"/>
        <end position="120"/>
    </location>
</feature>
<keyword evidence="2" id="KW-0472">Membrane</keyword>
<reference evidence="3 4" key="1">
    <citation type="submission" date="2021-05" db="EMBL/GenBank/DDBJ databases">
        <title>Novel species in genus Arthrobacter.</title>
        <authorList>
            <person name="Zhang G."/>
        </authorList>
    </citation>
    <scope>NUCLEOTIDE SEQUENCE [LARGE SCALE GENOMIC DNA]</scope>
    <source>
        <strain evidence="4">zg-ZUI227</strain>
    </source>
</reference>
<dbReference type="RefSeq" id="WP_210231445.1">
    <property type="nucleotide sequence ID" value="NZ_CP076022.1"/>
</dbReference>
<feature type="transmembrane region" description="Helical" evidence="2">
    <location>
        <begin position="38"/>
        <end position="55"/>
    </location>
</feature>
<feature type="transmembrane region" description="Helical" evidence="2">
    <location>
        <begin position="61"/>
        <end position="83"/>
    </location>
</feature>
<dbReference type="EMBL" id="CP076022">
    <property type="protein sequence ID" value="QWC10363.1"/>
    <property type="molecule type" value="Genomic_DNA"/>
</dbReference>
<evidence type="ECO:0000313" key="4">
    <source>
        <dbReference type="Proteomes" id="UP000676885"/>
    </source>
</evidence>
<name>A0A975M5I5_9MICC</name>
<keyword evidence="2" id="KW-1133">Transmembrane helix</keyword>
<accession>A0A975M5I5</accession>
<proteinExistence type="predicted"/>
<dbReference type="AlphaFoldDB" id="A0A975M5I5"/>
<evidence type="ECO:0000256" key="2">
    <source>
        <dbReference type="SAM" id="Phobius"/>
    </source>
</evidence>
<feature type="transmembrane region" description="Helical" evidence="2">
    <location>
        <begin position="12"/>
        <end position="31"/>
    </location>
</feature>
<gene>
    <name evidence="3" type="ORF">KKR91_01520</name>
</gene>
<sequence>MSRLTVGNIFKVAVAVFFFPFLPLLVLMIGVRRKNWKVTLEGAVYIALLIGAFAVPSDSAFFITAGLIGLGTIPVSAIRSYLLRDLWLHRRVRGRQHQVMTPHPATTQPAQPAQSTQPAHYAPPSGAPTEGPTQGLSQALVWTATLAKQNKNRLPTDSYISVLETCQTLDAVIDTETRQPMGDPQFEYELTATVREYLPAVLRNYLAIPPGMVDTRQVNGRTPNEELVEQLQLLSRQAETLHSSRHRHTSAELSNMGNFLRERFRNNQGGPLDLGKK</sequence>
<dbReference type="Proteomes" id="UP000676885">
    <property type="component" value="Chromosome"/>
</dbReference>
<evidence type="ECO:0000313" key="3">
    <source>
        <dbReference type="EMBL" id="QWC10363.1"/>
    </source>
</evidence>
<keyword evidence="4" id="KW-1185">Reference proteome</keyword>
<evidence type="ECO:0000256" key="1">
    <source>
        <dbReference type="SAM" id="MobiDB-lite"/>
    </source>
</evidence>
<feature type="region of interest" description="Disordered" evidence="1">
    <location>
        <begin position="97"/>
        <end position="134"/>
    </location>
</feature>